<evidence type="ECO:0000256" key="1">
    <source>
        <dbReference type="SAM" id="MobiDB-lite"/>
    </source>
</evidence>
<feature type="compositionally biased region" description="Basic and acidic residues" evidence="1">
    <location>
        <begin position="154"/>
        <end position="189"/>
    </location>
</feature>
<dbReference type="EnsemblMetazoa" id="XM_031928098">
    <property type="protein sequence ID" value="XP_031783958"/>
    <property type="gene ID" value="LOC107981851"/>
</dbReference>
<dbReference type="InParanoid" id="A0A7M7Q9K7"/>
<accession>A0A7M7Q9K7</accession>
<feature type="compositionally biased region" description="Low complexity" evidence="1">
    <location>
        <begin position="66"/>
        <end position="97"/>
    </location>
</feature>
<name>A0A7M7Q9K7_NASVI</name>
<feature type="compositionally biased region" description="Low complexity" evidence="1">
    <location>
        <begin position="130"/>
        <end position="148"/>
    </location>
</feature>
<evidence type="ECO:0000313" key="2">
    <source>
        <dbReference type="EnsemblMetazoa" id="XP_031783958"/>
    </source>
</evidence>
<reference evidence="2" key="1">
    <citation type="submission" date="2021-01" db="UniProtKB">
        <authorList>
            <consortium name="EnsemblMetazoa"/>
        </authorList>
    </citation>
    <scope>IDENTIFICATION</scope>
</reference>
<feature type="region of interest" description="Disordered" evidence="1">
    <location>
        <begin position="54"/>
        <end position="107"/>
    </location>
</feature>
<keyword evidence="3" id="KW-1185">Reference proteome</keyword>
<dbReference type="GeneID" id="107981851"/>
<evidence type="ECO:0000313" key="3">
    <source>
        <dbReference type="Proteomes" id="UP000002358"/>
    </source>
</evidence>
<dbReference type="AlphaFoldDB" id="A0A7M7Q9K7"/>
<proteinExistence type="predicted"/>
<dbReference type="RefSeq" id="XP_031783958.1">
    <property type="nucleotide sequence ID" value="XM_031928098.1"/>
</dbReference>
<sequence>MALPRQSGLRNMRERIRTLISNAPTLMMMLDHAAWALDAIDSLPPIPPMAAMQNLYPTGSRNHPVSSASPRRGSRSRSSSSSSSSSSCSSSNWSSSVKSKKRGSSNTFWQEESLVRASLPKLEQMSIGKSNSNSNSNSNINSNSNSNDSGRKRKAEDKAEGQIKKPCDEMKKSEKPSTHSNTEVKKDVRVPLSVSSLFNADVKASS</sequence>
<protein>
    <submittedName>
        <fullName evidence="2">Uncharacterized protein</fullName>
    </submittedName>
</protein>
<feature type="region of interest" description="Disordered" evidence="1">
    <location>
        <begin position="126"/>
        <end position="189"/>
    </location>
</feature>
<feature type="compositionally biased region" description="Polar residues" evidence="1">
    <location>
        <begin position="55"/>
        <end position="65"/>
    </location>
</feature>
<organism evidence="2 3">
    <name type="scientific">Nasonia vitripennis</name>
    <name type="common">Parasitic wasp</name>
    <dbReference type="NCBI Taxonomy" id="7425"/>
    <lineage>
        <taxon>Eukaryota</taxon>
        <taxon>Metazoa</taxon>
        <taxon>Ecdysozoa</taxon>
        <taxon>Arthropoda</taxon>
        <taxon>Hexapoda</taxon>
        <taxon>Insecta</taxon>
        <taxon>Pterygota</taxon>
        <taxon>Neoptera</taxon>
        <taxon>Endopterygota</taxon>
        <taxon>Hymenoptera</taxon>
        <taxon>Apocrita</taxon>
        <taxon>Proctotrupomorpha</taxon>
        <taxon>Chalcidoidea</taxon>
        <taxon>Pteromalidae</taxon>
        <taxon>Pteromalinae</taxon>
        <taxon>Nasonia</taxon>
    </lineage>
</organism>
<dbReference type="Proteomes" id="UP000002358">
    <property type="component" value="Unassembled WGS sequence"/>
</dbReference>
<dbReference type="KEGG" id="nvi:107981851"/>